<dbReference type="Pfam" id="PF22548">
    <property type="entry name" value="AEP-TOTE"/>
    <property type="match status" value="1"/>
</dbReference>
<feature type="domain" description="TOTE conflict system primase" evidence="2">
    <location>
        <begin position="61"/>
        <end position="155"/>
    </location>
</feature>
<dbReference type="RefSeq" id="WP_272447791.1">
    <property type="nucleotide sequence ID" value="NZ_JAMQKC010000041.1"/>
</dbReference>
<keyword evidence="1" id="KW-0175">Coiled coil</keyword>
<gene>
    <name evidence="3" type="ORF">NC799_17765</name>
</gene>
<evidence type="ECO:0000259" key="2">
    <source>
        <dbReference type="Pfam" id="PF22548"/>
    </source>
</evidence>
<organism evidence="3 4">
    <name type="scientific">Aquibacillus salsiterrae</name>
    <dbReference type="NCBI Taxonomy" id="2950439"/>
    <lineage>
        <taxon>Bacteria</taxon>
        <taxon>Bacillati</taxon>
        <taxon>Bacillota</taxon>
        <taxon>Bacilli</taxon>
        <taxon>Bacillales</taxon>
        <taxon>Bacillaceae</taxon>
        <taxon>Aquibacillus</taxon>
    </lineage>
</organism>
<evidence type="ECO:0000313" key="4">
    <source>
        <dbReference type="Proteomes" id="UP001145069"/>
    </source>
</evidence>
<dbReference type="InterPro" id="IPR054347">
    <property type="entry name" value="TOTE_primase"/>
</dbReference>
<accession>A0A9X3WHR8</accession>
<dbReference type="Proteomes" id="UP001145069">
    <property type="component" value="Unassembled WGS sequence"/>
</dbReference>
<evidence type="ECO:0000256" key="1">
    <source>
        <dbReference type="SAM" id="Coils"/>
    </source>
</evidence>
<dbReference type="EMBL" id="JAMQKC010000041">
    <property type="protein sequence ID" value="MDC3418695.1"/>
    <property type="molecule type" value="Genomic_DNA"/>
</dbReference>
<evidence type="ECO:0000313" key="3">
    <source>
        <dbReference type="EMBL" id="MDC3418695.1"/>
    </source>
</evidence>
<protein>
    <recommendedName>
        <fullName evidence="2">TOTE conflict system primase domain-containing protein</fullName>
    </recommendedName>
</protein>
<name>A0A9X3WHR8_9BACI</name>
<dbReference type="AlphaFoldDB" id="A0A9X3WHR8"/>
<proteinExistence type="predicted"/>
<reference evidence="3" key="1">
    <citation type="submission" date="2022-06" db="EMBL/GenBank/DDBJ databases">
        <title>Aquibacillus sp. a new bacterium isolated from soil saline samples.</title>
        <authorList>
            <person name="Galisteo C."/>
            <person name="De La Haba R."/>
            <person name="Sanchez-Porro C."/>
            <person name="Ventosa A."/>
        </authorList>
    </citation>
    <scope>NUCLEOTIDE SEQUENCE</scope>
    <source>
        <strain evidence="3">3ASR75-54</strain>
    </source>
</reference>
<keyword evidence="4" id="KW-1185">Reference proteome</keyword>
<sequence>MDIQEQLRSALKEIDRIKKENIQLKRDLHKAQGRNTSYSRTSNIKKTATDLTPKEKAATLLFMNLFRGKTYVFAQRWESNTTGKSGYSPACENKWDKELCQKPKIKCQDCSHQLFHTLTPQAIYEHLSGIKTVGIYPLLEDNTGRLHRDHSDKEEVKVFDYVDSNIDVLQKIFEKRLKGYKNIGYSLYGENKEKSQQIQLF</sequence>
<comment type="caution">
    <text evidence="3">The sequence shown here is derived from an EMBL/GenBank/DDBJ whole genome shotgun (WGS) entry which is preliminary data.</text>
</comment>
<feature type="coiled-coil region" evidence="1">
    <location>
        <begin position="7"/>
        <end position="34"/>
    </location>
</feature>